<evidence type="ECO:0000313" key="1">
    <source>
        <dbReference type="EMBL" id="THA11315.1"/>
    </source>
</evidence>
<dbReference type="EMBL" id="QXNI01000002">
    <property type="protein sequence ID" value="THA11315.1"/>
    <property type="molecule type" value="Genomic_DNA"/>
</dbReference>
<protein>
    <submittedName>
        <fullName evidence="1">DUF1364 domain-containing protein</fullName>
    </submittedName>
</protein>
<reference evidence="1 2" key="1">
    <citation type="journal article" date="2019" name="Vet. Microbiol.">
        <title>Development of multi locus sequence typing (MLST) of Rodentibacter pneumotropicus.</title>
        <authorList>
            <person name="Adhikary S."/>
            <person name="Bisgaard M."/>
            <person name="Boot R."/>
            <person name="Benga L."/>
            <person name="Nicklas W."/>
            <person name="Christensen H."/>
        </authorList>
    </citation>
    <scope>NUCLEOTIDE SEQUENCE [LARGE SCALE GENOMIC DNA]</scope>
    <source>
        <strain evidence="1 2">Ac84</strain>
    </source>
</reference>
<dbReference type="AlphaFoldDB" id="A0A4S2Q5B5"/>
<evidence type="ECO:0000313" key="2">
    <source>
        <dbReference type="Proteomes" id="UP000306758"/>
    </source>
</evidence>
<organism evidence="1 2">
    <name type="scientific">Rodentibacter pneumotropicus</name>
    <dbReference type="NCBI Taxonomy" id="758"/>
    <lineage>
        <taxon>Bacteria</taxon>
        <taxon>Pseudomonadati</taxon>
        <taxon>Pseudomonadota</taxon>
        <taxon>Gammaproteobacteria</taxon>
        <taxon>Pasteurellales</taxon>
        <taxon>Pasteurellaceae</taxon>
        <taxon>Rodentibacter</taxon>
    </lineage>
</organism>
<accession>A0A4S2Q5B5</accession>
<sequence length="99" mass="10820">MAKINFRKEAKGRECQVRLPSICNHNPETVVLAHVRAAGITGVGQKAPDLLGAWCCSSCHDAIDGRVKTDYVKDELELAHLEGVVRTLAHLIREGKVTC</sequence>
<dbReference type="Gene3D" id="3.30.50.20">
    <property type="entry name" value="prophage-derive protein ybcO"/>
    <property type="match status" value="1"/>
</dbReference>
<proteinExistence type="predicted"/>
<dbReference type="RefSeq" id="WP_136122798.1">
    <property type="nucleotide sequence ID" value="NZ_QXNI01000002.1"/>
</dbReference>
<dbReference type="Proteomes" id="UP000306758">
    <property type="component" value="Unassembled WGS sequence"/>
</dbReference>
<dbReference type="Pfam" id="PF07102">
    <property type="entry name" value="YbcO"/>
    <property type="match status" value="1"/>
</dbReference>
<dbReference type="InterPro" id="IPR010774">
    <property type="entry name" value="YbcO"/>
</dbReference>
<gene>
    <name evidence="1" type="ORF">D3M78_00425</name>
</gene>
<name>A0A4S2Q5B5_9PAST</name>
<comment type="caution">
    <text evidence="1">The sequence shown here is derived from an EMBL/GenBank/DDBJ whole genome shotgun (WGS) entry which is preliminary data.</text>
</comment>